<dbReference type="Pfam" id="PF12680">
    <property type="entry name" value="SnoaL_2"/>
    <property type="match status" value="1"/>
</dbReference>
<proteinExistence type="predicted"/>
<comment type="caution">
    <text evidence="2">The sequence shown here is derived from an EMBL/GenBank/DDBJ whole genome shotgun (WGS) entry which is preliminary data.</text>
</comment>
<dbReference type="Proteomes" id="UP000075321">
    <property type="component" value="Unassembled WGS sequence"/>
</dbReference>
<gene>
    <name evidence="2" type="ORF">HAPAU_00880</name>
</gene>
<dbReference type="AlphaFoldDB" id="A0A151AIK8"/>
<dbReference type="OrthoDB" id="145984at2157"/>
<reference evidence="2 3" key="1">
    <citation type="submission" date="2016-02" db="EMBL/GenBank/DDBJ databases">
        <title>Genome sequence of Halalkalicoccus paucihalophilus DSM 24557.</title>
        <authorList>
            <person name="Poehlein A."/>
            <person name="Daniel R."/>
        </authorList>
    </citation>
    <scope>NUCLEOTIDE SEQUENCE [LARGE SCALE GENOMIC DNA]</scope>
    <source>
        <strain evidence="2 3">DSM 24557</strain>
    </source>
</reference>
<sequence length="117" mass="13726">MSANEEAIREYYEYVDDEAHEDLFSLFSEDVVYHRPGQDPIEGIEEFEEFYREVRAIERGTHTVIDLTEDDDTIAVRGHFAGVLEGQQVEFGFVDIHRFDDEGLIEERWTYTDTGRV</sequence>
<evidence type="ECO:0000313" key="3">
    <source>
        <dbReference type="Proteomes" id="UP000075321"/>
    </source>
</evidence>
<dbReference type="InterPro" id="IPR032710">
    <property type="entry name" value="NTF2-like_dom_sf"/>
</dbReference>
<organism evidence="2 3">
    <name type="scientific">Halalkalicoccus paucihalophilus</name>
    <dbReference type="NCBI Taxonomy" id="1008153"/>
    <lineage>
        <taxon>Archaea</taxon>
        <taxon>Methanobacteriati</taxon>
        <taxon>Methanobacteriota</taxon>
        <taxon>Stenosarchaea group</taxon>
        <taxon>Halobacteria</taxon>
        <taxon>Halobacteriales</taxon>
        <taxon>Halococcaceae</taxon>
        <taxon>Halalkalicoccus</taxon>
    </lineage>
</organism>
<dbReference type="SUPFAM" id="SSF54427">
    <property type="entry name" value="NTF2-like"/>
    <property type="match status" value="1"/>
</dbReference>
<dbReference type="PATRIC" id="fig|1008153.3.peg.93"/>
<accession>A0A151AIK8</accession>
<dbReference type="RefSeq" id="WP_066378143.1">
    <property type="nucleotide sequence ID" value="NZ_LTAZ01000001.1"/>
</dbReference>
<evidence type="ECO:0000313" key="2">
    <source>
        <dbReference type="EMBL" id="KYH27422.1"/>
    </source>
</evidence>
<dbReference type="InterPro" id="IPR037401">
    <property type="entry name" value="SnoaL-like"/>
</dbReference>
<name>A0A151AIK8_9EURY</name>
<evidence type="ECO:0000259" key="1">
    <source>
        <dbReference type="Pfam" id="PF12680"/>
    </source>
</evidence>
<dbReference type="Gene3D" id="3.10.450.50">
    <property type="match status" value="1"/>
</dbReference>
<feature type="domain" description="SnoaL-like" evidence="1">
    <location>
        <begin position="8"/>
        <end position="106"/>
    </location>
</feature>
<keyword evidence="3" id="KW-1185">Reference proteome</keyword>
<protein>
    <submittedName>
        <fullName evidence="2">SnoaL-like domain protein</fullName>
    </submittedName>
</protein>
<dbReference type="EMBL" id="LTAZ01000001">
    <property type="protein sequence ID" value="KYH27422.1"/>
    <property type="molecule type" value="Genomic_DNA"/>
</dbReference>